<organism evidence="20">
    <name type="scientific">Helicotheca tamesis</name>
    <dbReference type="NCBI Taxonomy" id="374047"/>
    <lineage>
        <taxon>Eukaryota</taxon>
        <taxon>Sar</taxon>
        <taxon>Stramenopiles</taxon>
        <taxon>Ochrophyta</taxon>
        <taxon>Bacillariophyta</taxon>
        <taxon>Mediophyceae</taxon>
        <taxon>Lithodesmiophycidae</taxon>
        <taxon>Lithodesmiales</taxon>
        <taxon>Lithodesmiaceae</taxon>
        <taxon>Helicotheca</taxon>
    </lineage>
</organism>
<dbReference type="EMBL" id="HBGV01017306">
    <property type="protein sequence ID" value="CAD9513072.1"/>
    <property type="molecule type" value="Transcribed_RNA"/>
</dbReference>
<keyword evidence="7" id="KW-0808">Transferase</keyword>
<dbReference type="GO" id="GO:0004691">
    <property type="term" value="F:cAMP-dependent protein kinase activity"/>
    <property type="evidence" value="ECO:0007669"/>
    <property type="project" value="TreeGrafter"/>
</dbReference>
<dbReference type="GO" id="GO:0012505">
    <property type="term" value="C:endomembrane system"/>
    <property type="evidence" value="ECO:0007669"/>
    <property type="project" value="UniProtKB-SubCell"/>
</dbReference>
<keyword evidence="6" id="KW-0140">cGMP</keyword>
<dbReference type="GO" id="GO:0005952">
    <property type="term" value="C:cAMP-dependent protein kinase complex"/>
    <property type="evidence" value="ECO:0007669"/>
    <property type="project" value="TreeGrafter"/>
</dbReference>
<dbReference type="AlphaFoldDB" id="A0A7S2I9V5"/>
<evidence type="ECO:0000259" key="19">
    <source>
        <dbReference type="PROSITE" id="PS51285"/>
    </source>
</evidence>
<dbReference type="PANTHER" id="PTHR24353">
    <property type="entry name" value="CYCLIC NUCLEOTIDE-DEPENDENT PROTEIN KINASE"/>
    <property type="match status" value="1"/>
</dbReference>
<comment type="catalytic activity">
    <reaction evidence="15">
        <text>L-seryl-[protein] + ATP = O-phospho-L-seryl-[protein] + ADP + H(+)</text>
        <dbReference type="Rhea" id="RHEA:17989"/>
        <dbReference type="Rhea" id="RHEA-COMP:9863"/>
        <dbReference type="Rhea" id="RHEA-COMP:11604"/>
        <dbReference type="ChEBI" id="CHEBI:15378"/>
        <dbReference type="ChEBI" id="CHEBI:29999"/>
        <dbReference type="ChEBI" id="CHEBI:30616"/>
        <dbReference type="ChEBI" id="CHEBI:83421"/>
        <dbReference type="ChEBI" id="CHEBI:456216"/>
        <dbReference type="EC" id="2.7.11.12"/>
    </reaction>
</comment>
<dbReference type="FunFam" id="2.60.120.10:FF:000068">
    <property type="entry name" value="cGMP-dependent protein kinase"/>
    <property type="match status" value="1"/>
</dbReference>
<dbReference type="Gene3D" id="2.60.120.10">
    <property type="entry name" value="Jelly Rolls"/>
    <property type="match status" value="3"/>
</dbReference>
<dbReference type="SMART" id="SM00133">
    <property type="entry name" value="S_TK_X"/>
    <property type="match status" value="1"/>
</dbReference>
<feature type="binding site" evidence="16">
    <location>
        <position position="508"/>
    </location>
    <ligand>
        <name>ATP</name>
        <dbReference type="ChEBI" id="CHEBI:30616"/>
    </ligand>
</feature>
<dbReference type="EC" id="2.7.11.12" evidence="4"/>
<dbReference type="PROSITE" id="PS00888">
    <property type="entry name" value="CNMP_BINDING_1"/>
    <property type="match status" value="1"/>
</dbReference>
<evidence type="ECO:0000256" key="10">
    <source>
        <dbReference type="ARBA" id="ARBA00022777"/>
    </source>
</evidence>
<feature type="domain" description="Cyclic nucleotide-binding" evidence="18">
    <location>
        <begin position="104"/>
        <end position="201"/>
    </location>
</feature>
<dbReference type="InterPro" id="IPR000595">
    <property type="entry name" value="cNMP-bd_dom"/>
</dbReference>
<dbReference type="GO" id="GO:0005524">
    <property type="term" value="F:ATP binding"/>
    <property type="evidence" value="ECO:0007669"/>
    <property type="project" value="UniProtKB-UniRule"/>
</dbReference>
<evidence type="ECO:0000256" key="6">
    <source>
        <dbReference type="ARBA" id="ARBA00022535"/>
    </source>
</evidence>
<dbReference type="PROSITE" id="PS50011">
    <property type="entry name" value="PROTEIN_KINASE_DOM"/>
    <property type="match status" value="1"/>
</dbReference>
<evidence type="ECO:0000256" key="13">
    <source>
        <dbReference type="ARBA" id="ARBA00024113"/>
    </source>
</evidence>
<dbReference type="SMART" id="SM00220">
    <property type="entry name" value="S_TKc"/>
    <property type="match status" value="1"/>
</dbReference>
<dbReference type="SUPFAM" id="SSF51206">
    <property type="entry name" value="cAMP-binding domain-like"/>
    <property type="match status" value="3"/>
</dbReference>
<evidence type="ECO:0000256" key="9">
    <source>
        <dbReference type="ARBA" id="ARBA00022741"/>
    </source>
</evidence>
<dbReference type="InterPro" id="IPR018488">
    <property type="entry name" value="cNMP-bd_CS"/>
</dbReference>
<evidence type="ECO:0000256" key="1">
    <source>
        <dbReference type="ARBA" id="ARBA00001946"/>
    </source>
</evidence>
<keyword evidence="5" id="KW-0723">Serine/threonine-protein kinase</keyword>
<dbReference type="PROSITE" id="PS00107">
    <property type="entry name" value="PROTEIN_KINASE_ATP"/>
    <property type="match status" value="1"/>
</dbReference>
<dbReference type="Pfam" id="PF00027">
    <property type="entry name" value="cNMP_binding"/>
    <property type="match status" value="2"/>
</dbReference>
<dbReference type="PANTHER" id="PTHR24353:SF143">
    <property type="entry name" value="PROTEIN KINASE DOMAIN-CONTAINING PROTEIN"/>
    <property type="match status" value="1"/>
</dbReference>
<dbReference type="InterPro" id="IPR000719">
    <property type="entry name" value="Prot_kinase_dom"/>
</dbReference>
<dbReference type="Pfam" id="PF00069">
    <property type="entry name" value="Pkinase"/>
    <property type="match status" value="1"/>
</dbReference>
<evidence type="ECO:0000256" key="2">
    <source>
        <dbReference type="ARBA" id="ARBA00004308"/>
    </source>
</evidence>
<dbReference type="GO" id="GO:0004692">
    <property type="term" value="F:cGMP-dependent protein kinase activity"/>
    <property type="evidence" value="ECO:0007669"/>
    <property type="project" value="UniProtKB-EC"/>
</dbReference>
<dbReference type="PROSITE" id="PS00108">
    <property type="entry name" value="PROTEIN_KINASE_ST"/>
    <property type="match status" value="1"/>
</dbReference>
<keyword evidence="9 16" id="KW-0547">Nucleotide-binding</keyword>
<dbReference type="Gene3D" id="3.30.200.20">
    <property type="entry name" value="Phosphorylase Kinase, domain 1"/>
    <property type="match status" value="1"/>
</dbReference>
<dbReference type="InterPro" id="IPR018490">
    <property type="entry name" value="cNMP-bd_dom_sf"/>
</dbReference>
<dbReference type="SMART" id="SM00100">
    <property type="entry name" value="cNMP"/>
    <property type="match status" value="3"/>
</dbReference>
<evidence type="ECO:0000256" key="11">
    <source>
        <dbReference type="ARBA" id="ARBA00022840"/>
    </source>
</evidence>
<dbReference type="InterPro" id="IPR011009">
    <property type="entry name" value="Kinase-like_dom_sf"/>
</dbReference>
<feature type="domain" description="Protein kinase" evidence="17">
    <location>
        <begin position="479"/>
        <end position="739"/>
    </location>
</feature>
<evidence type="ECO:0000256" key="16">
    <source>
        <dbReference type="PROSITE-ProRule" id="PRU10141"/>
    </source>
</evidence>
<dbReference type="GO" id="GO:0046872">
    <property type="term" value="F:metal ion binding"/>
    <property type="evidence" value="ECO:0007669"/>
    <property type="project" value="UniProtKB-KW"/>
</dbReference>
<protein>
    <recommendedName>
        <fullName evidence="13">cGMP-dependent protein kinase</fullName>
        <ecNumber evidence="4">2.7.11.12</ecNumber>
    </recommendedName>
</protein>
<evidence type="ECO:0000313" key="20">
    <source>
        <dbReference type="EMBL" id="CAD9513072.1"/>
    </source>
</evidence>
<dbReference type="InterPro" id="IPR000961">
    <property type="entry name" value="AGC-kinase_C"/>
</dbReference>
<dbReference type="GO" id="GO:0030553">
    <property type="term" value="F:cGMP binding"/>
    <property type="evidence" value="ECO:0007669"/>
    <property type="project" value="UniProtKB-KW"/>
</dbReference>
<gene>
    <name evidence="20" type="ORF">HTAM1171_LOCUS10662</name>
</gene>
<evidence type="ECO:0000259" key="18">
    <source>
        <dbReference type="PROSITE" id="PS50042"/>
    </source>
</evidence>
<accession>A0A7S2I9V5</accession>
<evidence type="ECO:0000256" key="7">
    <source>
        <dbReference type="ARBA" id="ARBA00022679"/>
    </source>
</evidence>
<comment type="cofactor">
    <cofactor evidence="1">
        <name>Mg(2+)</name>
        <dbReference type="ChEBI" id="CHEBI:18420"/>
    </cofactor>
</comment>
<feature type="domain" description="Cyclic nucleotide-binding" evidence="18">
    <location>
        <begin position="222"/>
        <end position="327"/>
    </location>
</feature>
<dbReference type="InterPro" id="IPR008271">
    <property type="entry name" value="Ser/Thr_kinase_AS"/>
</dbReference>
<evidence type="ECO:0000256" key="4">
    <source>
        <dbReference type="ARBA" id="ARBA00012428"/>
    </source>
</evidence>
<dbReference type="SUPFAM" id="SSF56112">
    <property type="entry name" value="Protein kinase-like (PK-like)"/>
    <property type="match status" value="1"/>
</dbReference>
<proteinExistence type="inferred from homology"/>
<keyword evidence="12" id="KW-0142">cGMP-binding</keyword>
<reference evidence="20" key="1">
    <citation type="submission" date="2021-01" db="EMBL/GenBank/DDBJ databases">
        <authorList>
            <person name="Corre E."/>
            <person name="Pelletier E."/>
            <person name="Niang G."/>
            <person name="Scheremetjew M."/>
            <person name="Finn R."/>
            <person name="Kale V."/>
            <person name="Holt S."/>
            <person name="Cochrane G."/>
            <person name="Meng A."/>
            <person name="Brown T."/>
            <person name="Cohen L."/>
        </authorList>
    </citation>
    <scope>NUCLEOTIDE SEQUENCE</scope>
    <source>
        <strain evidence="20">CCMP826</strain>
    </source>
</reference>
<keyword evidence="8" id="KW-0479">Metal-binding</keyword>
<sequence length="796" mass="88947">MVFDIITGGLLEVKDFVGDTTQKVGDVTGINKLMKPLRLKDKGDEEAEDKDATNITEHARRARVKMRNIFVKPLGSFSDLSILTTPKSDEDKLFLESALKDTFLFSYMSKAERSKLIGAMKKTSVESGATIIKQGDVADYFYVIASGTVTFVVDDKDVGEGTEGDAFGELALMYDCPRAATCLAKTACDLWRVDQNTFRKIRQKHLVRDLSEAKQAIAKVKFLQGLDDHHMQLMADAMRLQHFKAGETVFEKGSQFHFCILKEGHIKTSNVEIGGTKYEDHTLVPGDYIGERCMTSPDNLLLPGDGVAVTDGSLFVISRERFQTILGDLSLEELLAASLNRKALEFISVFFALEAAEFDALATLVENHDFPKGHVFMKEGKKVSPTLYFIRSGKVECKAKKGKDGKILSEDGHFGHDLFPGVTDVNAKVAAKETITATEDCKIGVLTLEAVESVVTDLARLSTKKKHAPRLDGVGLKSLKKHRILGAGTFGQVWLVGVKGDKNPYALKIQYKRELIGYNQVDGVLREKKIMSSLDHPFVIGLLNSYQDEQCIYMLMQLVQGGEMHNVIYTDTRDGVSEDVAKFYAANILEGLSHMHSKSIIHRDLKFENVLMDKDGFCVLIDLGFAKCIRGRTYTFCGTPLFIAPEVVTSKGHDTGADIWSWGVMIYEMVVGQNPFYDGYMDQMALFKAISRGKFNFPSDIILTKECKDLIKSLLIVDPSFRLGCYGKGLVEIRSKEWFSGTNFRKILNKECKAPWVPTIKDAFDATNFDDWKDLEKQKKKLKPLSQKEQAMFEGF</sequence>
<evidence type="ECO:0000256" key="14">
    <source>
        <dbReference type="ARBA" id="ARBA00047298"/>
    </source>
</evidence>
<comment type="subcellular location">
    <subcellularLocation>
        <location evidence="2">Endomembrane system</location>
    </subcellularLocation>
</comment>
<evidence type="ECO:0000256" key="8">
    <source>
        <dbReference type="ARBA" id="ARBA00022723"/>
    </source>
</evidence>
<evidence type="ECO:0000259" key="17">
    <source>
        <dbReference type="PROSITE" id="PS50011"/>
    </source>
</evidence>
<name>A0A7S2I9V5_9STRA</name>
<evidence type="ECO:0000256" key="5">
    <source>
        <dbReference type="ARBA" id="ARBA00022527"/>
    </source>
</evidence>
<comment type="similarity">
    <text evidence="3">Belongs to the protein kinase superfamily. AGC Ser/Thr protein kinase family. cGMP subfamily.</text>
</comment>
<dbReference type="InterPro" id="IPR014710">
    <property type="entry name" value="RmlC-like_jellyroll"/>
</dbReference>
<dbReference type="PROSITE" id="PS50042">
    <property type="entry name" value="CNMP_BINDING_3"/>
    <property type="match status" value="2"/>
</dbReference>
<dbReference type="PROSITE" id="PS51285">
    <property type="entry name" value="AGC_KINASE_CTER"/>
    <property type="match status" value="1"/>
</dbReference>
<dbReference type="CDD" id="cd00038">
    <property type="entry name" value="CAP_ED"/>
    <property type="match status" value="2"/>
</dbReference>
<evidence type="ECO:0000256" key="12">
    <source>
        <dbReference type="ARBA" id="ARBA00022992"/>
    </source>
</evidence>
<feature type="domain" description="AGC-kinase C-terminal" evidence="19">
    <location>
        <begin position="740"/>
        <end position="796"/>
    </location>
</feature>
<comment type="catalytic activity">
    <reaction evidence="14">
        <text>L-threonyl-[protein] + ATP = O-phospho-L-threonyl-[protein] + ADP + H(+)</text>
        <dbReference type="Rhea" id="RHEA:46608"/>
        <dbReference type="Rhea" id="RHEA-COMP:11060"/>
        <dbReference type="Rhea" id="RHEA-COMP:11605"/>
        <dbReference type="ChEBI" id="CHEBI:15378"/>
        <dbReference type="ChEBI" id="CHEBI:30013"/>
        <dbReference type="ChEBI" id="CHEBI:30616"/>
        <dbReference type="ChEBI" id="CHEBI:61977"/>
        <dbReference type="ChEBI" id="CHEBI:456216"/>
        <dbReference type="EC" id="2.7.11.12"/>
    </reaction>
</comment>
<keyword evidence="11 16" id="KW-0067">ATP-binding</keyword>
<evidence type="ECO:0000256" key="3">
    <source>
        <dbReference type="ARBA" id="ARBA00006352"/>
    </source>
</evidence>
<evidence type="ECO:0000256" key="15">
    <source>
        <dbReference type="ARBA" id="ARBA00047462"/>
    </source>
</evidence>
<dbReference type="PRINTS" id="PR00103">
    <property type="entry name" value="CAMPKINASE"/>
</dbReference>
<dbReference type="InterPro" id="IPR017441">
    <property type="entry name" value="Protein_kinase_ATP_BS"/>
</dbReference>
<dbReference type="Gene3D" id="1.10.510.10">
    <property type="entry name" value="Transferase(Phosphotransferase) domain 1"/>
    <property type="match status" value="1"/>
</dbReference>
<keyword evidence="10" id="KW-0418">Kinase</keyword>